<evidence type="ECO:0000313" key="10">
    <source>
        <dbReference type="Proteomes" id="UP000002007"/>
    </source>
</evidence>
<evidence type="ECO:0000256" key="6">
    <source>
        <dbReference type="ARBA" id="ARBA00023136"/>
    </source>
</evidence>
<comment type="subcellular location">
    <subcellularLocation>
        <location evidence="1 7">Cell membrane</location>
        <topology evidence="1 7">Multi-pass membrane protein</topology>
    </subcellularLocation>
</comment>
<dbReference type="GO" id="GO:0005886">
    <property type="term" value="C:plasma membrane"/>
    <property type="evidence" value="ECO:0007669"/>
    <property type="project" value="UniProtKB-SubCell"/>
</dbReference>
<dbReference type="SUPFAM" id="SSF161098">
    <property type="entry name" value="MetI-like"/>
    <property type="match status" value="1"/>
</dbReference>
<gene>
    <name evidence="9" type="primary">oppB.2</name>
    <name evidence="9" type="ordered locus">RSal33209_3533</name>
</gene>
<dbReference type="HOGENOM" id="CLU_036879_0_0_11"/>
<evidence type="ECO:0000256" key="3">
    <source>
        <dbReference type="ARBA" id="ARBA00022475"/>
    </source>
</evidence>
<evidence type="ECO:0000256" key="5">
    <source>
        <dbReference type="ARBA" id="ARBA00022989"/>
    </source>
</evidence>
<dbReference type="eggNOG" id="COG0601">
    <property type="taxonomic scope" value="Bacteria"/>
</dbReference>
<feature type="transmembrane region" description="Helical" evidence="7">
    <location>
        <begin position="7"/>
        <end position="29"/>
    </location>
</feature>
<evidence type="ECO:0000256" key="2">
    <source>
        <dbReference type="ARBA" id="ARBA00022448"/>
    </source>
</evidence>
<dbReference type="Proteomes" id="UP000002007">
    <property type="component" value="Chromosome"/>
</dbReference>
<dbReference type="RefSeq" id="WP_012246867.1">
    <property type="nucleotide sequence ID" value="NC_010168.1"/>
</dbReference>
<evidence type="ECO:0000256" key="1">
    <source>
        <dbReference type="ARBA" id="ARBA00004651"/>
    </source>
</evidence>
<dbReference type="Gene3D" id="1.10.3720.10">
    <property type="entry name" value="MetI-like"/>
    <property type="match status" value="1"/>
</dbReference>
<proteinExistence type="inferred from homology"/>
<dbReference type="CDD" id="cd06261">
    <property type="entry name" value="TM_PBP2"/>
    <property type="match status" value="1"/>
</dbReference>
<dbReference type="GO" id="GO:0055085">
    <property type="term" value="P:transmembrane transport"/>
    <property type="evidence" value="ECO:0007669"/>
    <property type="project" value="InterPro"/>
</dbReference>
<organism evidence="9 10">
    <name type="scientific">Renibacterium salmoninarum (strain ATCC 33209 / DSM 20767 / JCM 11484 / NBRC 15589 / NCIMB 2235)</name>
    <dbReference type="NCBI Taxonomy" id="288705"/>
    <lineage>
        <taxon>Bacteria</taxon>
        <taxon>Bacillati</taxon>
        <taxon>Actinomycetota</taxon>
        <taxon>Actinomycetes</taxon>
        <taxon>Micrococcales</taxon>
        <taxon>Micrococcaceae</taxon>
        <taxon>Renibacterium</taxon>
    </lineage>
</organism>
<feature type="domain" description="ABC transmembrane type-1" evidence="8">
    <location>
        <begin position="112"/>
        <end position="321"/>
    </location>
</feature>
<dbReference type="InterPro" id="IPR035906">
    <property type="entry name" value="MetI-like_sf"/>
</dbReference>
<dbReference type="AlphaFoldDB" id="A9WVM1"/>
<keyword evidence="10" id="KW-1185">Reference proteome</keyword>
<feature type="transmembrane region" description="Helical" evidence="7">
    <location>
        <begin position="160"/>
        <end position="182"/>
    </location>
</feature>
<dbReference type="PROSITE" id="PS50928">
    <property type="entry name" value="ABC_TM1"/>
    <property type="match status" value="1"/>
</dbReference>
<keyword evidence="4 7" id="KW-0812">Transmembrane</keyword>
<evidence type="ECO:0000256" key="4">
    <source>
        <dbReference type="ARBA" id="ARBA00022692"/>
    </source>
</evidence>
<reference evidence="10" key="1">
    <citation type="journal article" date="2008" name="J. Bacteriol.">
        <title>Genome sequence of the fish pathogen Renibacterium salmoninarum suggests reductive evolution away from an environmental Arthrobacter ancestor.</title>
        <authorList>
            <person name="Wiens G.D."/>
            <person name="Rockey D.D."/>
            <person name="Wu Z."/>
            <person name="Chang J."/>
            <person name="Levy R."/>
            <person name="Crane S."/>
            <person name="Chen D.S."/>
            <person name="Capri G.R."/>
            <person name="Burnett J.R."/>
            <person name="Sudheesh P.S."/>
            <person name="Schipma M.J."/>
            <person name="Burd H."/>
            <person name="Bhattacharyya A."/>
            <person name="Rhodes L.D."/>
            <person name="Kaul R."/>
            <person name="Strom M.S."/>
        </authorList>
    </citation>
    <scope>NUCLEOTIDE SEQUENCE [LARGE SCALE GENOMIC DNA]</scope>
    <source>
        <strain evidence="10">ATCC 33209 / DSM 20767 / JCM 11484 / NBRC 15589 / NCIMB 2235</strain>
    </source>
</reference>
<dbReference type="STRING" id="288705.RSal33209_3533"/>
<accession>A9WVM1</accession>
<dbReference type="EMBL" id="CP000910">
    <property type="protein sequence ID" value="ABY25242.1"/>
    <property type="molecule type" value="Genomic_DNA"/>
</dbReference>
<feature type="transmembrane region" description="Helical" evidence="7">
    <location>
        <begin position="194"/>
        <end position="216"/>
    </location>
</feature>
<evidence type="ECO:0000259" key="8">
    <source>
        <dbReference type="PROSITE" id="PS50928"/>
    </source>
</evidence>
<evidence type="ECO:0000313" key="9">
    <source>
        <dbReference type="EMBL" id="ABY25242.1"/>
    </source>
</evidence>
<dbReference type="Pfam" id="PF00528">
    <property type="entry name" value="BPD_transp_1"/>
    <property type="match status" value="1"/>
</dbReference>
<protein>
    <submittedName>
        <fullName evidence="9">Oligopeptide transport system permease protein</fullName>
    </submittedName>
</protein>
<comment type="similarity">
    <text evidence="7">Belongs to the binding-protein-dependent transport system permease family.</text>
</comment>
<evidence type="ECO:0000256" key="7">
    <source>
        <dbReference type="RuleBase" id="RU363032"/>
    </source>
</evidence>
<keyword evidence="6 7" id="KW-0472">Membrane</keyword>
<name>A9WVM1_RENSM</name>
<feature type="transmembrane region" description="Helical" evidence="7">
    <location>
        <begin position="298"/>
        <end position="324"/>
    </location>
</feature>
<feature type="transmembrane region" description="Helical" evidence="7">
    <location>
        <begin position="114"/>
        <end position="139"/>
    </location>
</feature>
<dbReference type="KEGG" id="rsa:RSal33209_3533"/>
<dbReference type="InterPro" id="IPR045621">
    <property type="entry name" value="BPD_transp_1_N"/>
</dbReference>
<keyword evidence="2 7" id="KW-0813">Transport</keyword>
<sequence>MSLLKYLLLRIGGIILVLLIVAVTTFLVFNLLPQNVSELSCGKPCTPERLSEVRTFMGYDQPLLNQIWNFLSGIVTGRTFGQGPAAVQCGAPCFGYSFRLGVPVTDLIGQAFPITLSIAVGAAVLWLIFGVGAGVLSAVKKGTFADRAVMGVAMIGVSKPSYLLALLGILFFGFTLNILPVGGYVPITENPLEWAWLLLLPWTVLAFLHAAVYARISRGQMLEAMGEDYIRTARAKGLRERTVVGKHGLRNVLLPVVTLLGLDLGGLLGGAVISEKIFSMQGLGAQLLDAVGNMDLPVMLGITLFAAFLIIGANFIVDLLYLVLDLRVKRPTKNRAPALSV</sequence>
<keyword evidence="5 7" id="KW-1133">Transmembrane helix</keyword>
<dbReference type="Pfam" id="PF19300">
    <property type="entry name" value="BPD_transp_1_N"/>
    <property type="match status" value="1"/>
</dbReference>
<feature type="transmembrane region" description="Helical" evidence="7">
    <location>
        <begin position="252"/>
        <end position="273"/>
    </location>
</feature>
<dbReference type="PANTHER" id="PTHR43163">
    <property type="entry name" value="DIPEPTIDE TRANSPORT SYSTEM PERMEASE PROTEIN DPPB-RELATED"/>
    <property type="match status" value="1"/>
</dbReference>
<keyword evidence="3" id="KW-1003">Cell membrane</keyword>
<dbReference type="PANTHER" id="PTHR43163:SF6">
    <property type="entry name" value="DIPEPTIDE TRANSPORT SYSTEM PERMEASE PROTEIN DPPB-RELATED"/>
    <property type="match status" value="1"/>
</dbReference>
<dbReference type="InterPro" id="IPR000515">
    <property type="entry name" value="MetI-like"/>
</dbReference>